<evidence type="ECO:0000313" key="2">
    <source>
        <dbReference type="Proteomes" id="UP000663828"/>
    </source>
</evidence>
<dbReference type="Proteomes" id="UP000663828">
    <property type="component" value="Unassembled WGS sequence"/>
</dbReference>
<reference evidence="1" key="1">
    <citation type="submission" date="2021-02" db="EMBL/GenBank/DDBJ databases">
        <authorList>
            <person name="Nowell W R."/>
        </authorList>
    </citation>
    <scope>NUCLEOTIDE SEQUENCE</scope>
</reference>
<protein>
    <submittedName>
        <fullName evidence="1">Uncharacterized protein</fullName>
    </submittedName>
</protein>
<keyword evidence="2" id="KW-1185">Reference proteome</keyword>
<organism evidence="1 2">
    <name type="scientific">Adineta ricciae</name>
    <name type="common">Rotifer</name>
    <dbReference type="NCBI Taxonomy" id="249248"/>
    <lineage>
        <taxon>Eukaryota</taxon>
        <taxon>Metazoa</taxon>
        <taxon>Spiralia</taxon>
        <taxon>Gnathifera</taxon>
        <taxon>Rotifera</taxon>
        <taxon>Eurotatoria</taxon>
        <taxon>Bdelloidea</taxon>
        <taxon>Adinetida</taxon>
        <taxon>Adinetidae</taxon>
        <taxon>Adineta</taxon>
    </lineage>
</organism>
<accession>A0A813QZL8</accession>
<name>A0A813QZL8_ADIRI</name>
<comment type="caution">
    <text evidence="1">The sequence shown here is derived from an EMBL/GenBank/DDBJ whole genome shotgun (WGS) entry which is preliminary data.</text>
</comment>
<dbReference type="EMBL" id="CAJNOR010000053">
    <property type="protein sequence ID" value="CAF0775384.1"/>
    <property type="molecule type" value="Genomic_DNA"/>
</dbReference>
<sequence>MTTVLSLNEDVLYIIRSKCSSSIDMWHLLLALNYDVPTIMNLRAFWSRIRLSSLHDKAKLYSFIKQISMYCVDLRLDNLNWMVVADIRHLLSHFRLLVSFHTGNVALSRSTLINDVKNFFPFVKYLTLLISVDDLMESCLTTRQSTNTDETFRGMCTTLNEMQHLEHIVLVLQDKKGGCLSDLSARTNFRLACEFISSRMNNCTLISIEENGHDIKDRFPSNDSSDRTHFGSIDLFLNNTIKHLVISFRWMLGVNLKLAITDPSQEKLQLESLVLPCVPSTWKTIEMNQLKLLDIGYVNSKSREELTRLDELLICHHHSHSLRDLTLNLNEWQSVRLVIRWKNQEKNSTTAQFSSIFENCFDQISPAENENMVSANNNIKSNDFIDDFLLEFIDDTEATIFQLPLDYSWLIKVTNLNLTGIHCHSIDLNHIFNSLSLLRTLSLSPCLLFYLDQYECHCQSTSDPYEIHSLSRNLLSLNLVCHLTNLKEPCSVFLNQYKHHSIRHSSIHQNLKTNDSFFHYEIFIRRIIRMVSQALDLHHFSMRMPNYEMNIDDLNLQENNHLETLIFDVKLPLAFHSKLARFYSINRPNNLKRLVFLSENEFQLTPILIDRFRSLEIIEILSLNCHLNRATIQYLEKVLKPSQYPNLNTFRLWISSVDANHLLKHLHKTVRLAFEPVKPGFIFDISIVNPSTRAFQTRKCILYDRTHELHQYFYSASSHQLSIVYPSYLNTKPLYSERIFPK</sequence>
<gene>
    <name evidence="1" type="ORF">XAT740_LOCUS1677</name>
</gene>
<proteinExistence type="predicted"/>
<evidence type="ECO:0000313" key="1">
    <source>
        <dbReference type="EMBL" id="CAF0775384.1"/>
    </source>
</evidence>
<dbReference type="AlphaFoldDB" id="A0A813QZL8"/>